<dbReference type="Pfam" id="PF02302">
    <property type="entry name" value="PTS_IIB"/>
    <property type="match status" value="1"/>
</dbReference>
<proteinExistence type="predicted"/>
<dbReference type="GO" id="GO:0003677">
    <property type="term" value="F:DNA binding"/>
    <property type="evidence" value="ECO:0007669"/>
    <property type="project" value="InterPro"/>
</dbReference>
<dbReference type="InterPro" id="IPR013011">
    <property type="entry name" value="PTS_EIIB_2"/>
</dbReference>
<dbReference type="InterPro" id="IPR036095">
    <property type="entry name" value="PTS_EIIB-like_sf"/>
</dbReference>
<dbReference type="EMBL" id="MJEA01000004">
    <property type="protein sequence ID" value="OQO70526.1"/>
    <property type="molecule type" value="Genomic_DNA"/>
</dbReference>
<comment type="caution">
    <text evidence="9">The sequence shown here is derived from an EMBL/GenBank/DDBJ whole genome shotgun (WGS) entry which is preliminary data.</text>
</comment>
<feature type="domain" description="PTS EIIB type-2" evidence="7">
    <location>
        <begin position="404"/>
        <end position="496"/>
    </location>
</feature>
<feature type="domain" description="PRD" evidence="8">
    <location>
        <begin position="191"/>
        <end position="293"/>
    </location>
</feature>
<organism evidence="9 10">
    <name type="scientific">Enterococcus villorum</name>
    <dbReference type="NCBI Taxonomy" id="112904"/>
    <lineage>
        <taxon>Bacteria</taxon>
        <taxon>Bacillati</taxon>
        <taxon>Bacillota</taxon>
        <taxon>Bacilli</taxon>
        <taxon>Lactobacillales</taxon>
        <taxon>Enterococcaceae</taxon>
        <taxon>Enterococcus</taxon>
    </lineage>
</organism>
<dbReference type="SUPFAM" id="SSF52794">
    <property type="entry name" value="PTS system IIB component-like"/>
    <property type="match status" value="1"/>
</dbReference>
<name>A0A1V8YDZ8_9ENTE</name>
<dbReference type="SUPFAM" id="SSF63520">
    <property type="entry name" value="PTS-regulatory domain, PRD"/>
    <property type="match status" value="2"/>
</dbReference>
<dbReference type="InterPro" id="IPR002178">
    <property type="entry name" value="PTS_EIIA_type-2_dom"/>
</dbReference>
<sequence length="660" mass="76002">MRLKERELLSHLVDHQGEFVTSQYLASELSLSDRTVRTYIHNLKGLVEEKGGKITSKQGYGYRLEVLNKLNFDLFLAQKGLILNDEKSAPLISDITDRKNYILNKLLLEDATINLDDLAEELFISRSSLSKDIQEIKLKLKPYTLMLVSKHGLGLWVKGDERNKRHFILDTFFGKNYTNSLKKYLINSPFFQDISFEELTIIILDEIREAKLKLSDIIIQNLILHLALSIKRLKEGFEIKELGMIADISNKVEYQVARKIVKRIAVFSEFPFPPQEVSYLALHLMAKSNHPVMEENQTLGSELNQAIASLSKSLGYSLNADYQLKSGLLDHLKPMLVRLERKRTLVNPLTREIRNNYSLAYGLTKKHLGQMPILQNYQMTDDEWAYLTLHVMAAMEKVKDMQKVHALIICATGYGSAQLLKNRVVNEFEKHITVTNVKGYYEINNACLKEADLIISSIDLSTMFFPIPVVHVSVFLNDEDVAKIRKTIQQICTKNRQLIRPQLSVEKDQYKQNILLEQTGEQYFKFYDSRTTKVQVLQELTRLLSVNEAKDYPHELLKQINHRQKMGQMIFSDSIVVPHPALPVGISTKIAVALIPKGMRWDEEKNIRFVFLISPSYIENKEITVMTKAIVKLVDCLSFQEKILAKPTFTNFSKLFLQLM</sequence>
<evidence type="ECO:0000256" key="3">
    <source>
        <dbReference type="ARBA" id="ARBA00023015"/>
    </source>
</evidence>
<dbReference type="PROSITE" id="PS51372">
    <property type="entry name" value="PRD_2"/>
    <property type="match status" value="2"/>
</dbReference>
<dbReference type="Gene3D" id="1.10.1790.10">
    <property type="entry name" value="PRD domain"/>
    <property type="match status" value="2"/>
</dbReference>
<dbReference type="InterPro" id="IPR050661">
    <property type="entry name" value="BglG_antiterminators"/>
</dbReference>
<reference evidence="9 10" key="1">
    <citation type="journal article" date="2017" name="BMC Microbiol.">
        <title>Comparative genomics of Enterococcus spp. isolated from bovine feces.</title>
        <authorList>
            <person name="Beukers A.G."/>
            <person name="Zaheer R."/>
            <person name="Goji N."/>
            <person name="Amoako K.K."/>
            <person name="Chaves A.V."/>
            <person name="Ward M.P."/>
            <person name="McAllister T.A."/>
        </authorList>
    </citation>
    <scope>NUCLEOTIDE SEQUENCE [LARGE SCALE GENOMIC DNA]</scope>
    <source>
        <strain evidence="9 10">F1129D 143</strain>
    </source>
</reference>
<dbReference type="PANTHER" id="PTHR30185">
    <property type="entry name" value="CRYPTIC BETA-GLUCOSIDE BGL OPERON ANTITERMINATOR"/>
    <property type="match status" value="1"/>
</dbReference>
<evidence type="ECO:0000259" key="6">
    <source>
        <dbReference type="PROSITE" id="PS51094"/>
    </source>
</evidence>
<dbReference type="SUPFAM" id="SSF46894">
    <property type="entry name" value="C-terminal effector domain of the bipartite response regulators"/>
    <property type="match status" value="1"/>
</dbReference>
<dbReference type="InterPro" id="IPR036388">
    <property type="entry name" value="WH-like_DNA-bd_sf"/>
</dbReference>
<dbReference type="RefSeq" id="WP_081183281.1">
    <property type="nucleotide sequence ID" value="NZ_MJEA01000004.1"/>
</dbReference>
<dbReference type="InterPro" id="IPR013196">
    <property type="entry name" value="HTH_11"/>
</dbReference>
<dbReference type="PANTHER" id="PTHR30185:SF18">
    <property type="entry name" value="TRANSCRIPTIONAL REGULATOR MTLR"/>
    <property type="match status" value="1"/>
</dbReference>
<dbReference type="Gene3D" id="1.10.10.10">
    <property type="entry name" value="Winged helix-like DNA-binding domain superfamily/Winged helix DNA-binding domain"/>
    <property type="match status" value="2"/>
</dbReference>
<evidence type="ECO:0000256" key="1">
    <source>
        <dbReference type="ARBA" id="ARBA00022679"/>
    </source>
</evidence>
<keyword evidence="2" id="KW-0677">Repeat</keyword>
<keyword evidence="5" id="KW-0804">Transcription</keyword>
<dbReference type="PROSITE" id="PS51099">
    <property type="entry name" value="PTS_EIIB_TYPE_2"/>
    <property type="match status" value="1"/>
</dbReference>
<evidence type="ECO:0000256" key="2">
    <source>
        <dbReference type="ARBA" id="ARBA00022737"/>
    </source>
</evidence>
<dbReference type="AlphaFoldDB" id="A0A1V8YDZ8"/>
<dbReference type="GO" id="GO:0009401">
    <property type="term" value="P:phosphoenolpyruvate-dependent sugar phosphotransferase system"/>
    <property type="evidence" value="ECO:0007669"/>
    <property type="project" value="InterPro"/>
</dbReference>
<dbReference type="CDD" id="cd05568">
    <property type="entry name" value="PTS_IIB_bgl_like"/>
    <property type="match status" value="1"/>
</dbReference>
<dbReference type="Pfam" id="PF08279">
    <property type="entry name" value="HTH_11"/>
    <property type="match status" value="1"/>
</dbReference>
<dbReference type="SUPFAM" id="SSF55804">
    <property type="entry name" value="Phoshotransferase/anion transport protein"/>
    <property type="match status" value="1"/>
</dbReference>
<dbReference type="Gene3D" id="3.40.50.2300">
    <property type="match status" value="1"/>
</dbReference>
<evidence type="ECO:0000313" key="10">
    <source>
        <dbReference type="Proteomes" id="UP000192477"/>
    </source>
</evidence>
<feature type="domain" description="PTS EIIA type-2" evidence="6">
    <location>
        <begin position="517"/>
        <end position="660"/>
    </location>
</feature>
<dbReference type="InterPro" id="IPR016152">
    <property type="entry name" value="PTrfase/Anion_transptr"/>
</dbReference>
<evidence type="ECO:0000259" key="8">
    <source>
        <dbReference type="PROSITE" id="PS51372"/>
    </source>
</evidence>
<gene>
    <name evidence="9" type="ORF">BH747_05745</name>
</gene>
<protein>
    <submittedName>
        <fullName evidence="9">Transcription antiterminator BglG</fullName>
    </submittedName>
</protein>
<dbReference type="Pfam" id="PF00874">
    <property type="entry name" value="PRD"/>
    <property type="match status" value="2"/>
</dbReference>
<dbReference type="Pfam" id="PF05043">
    <property type="entry name" value="Mga"/>
    <property type="match status" value="1"/>
</dbReference>
<keyword evidence="1" id="KW-0808">Transferase</keyword>
<evidence type="ECO:0000256" key="5">
    <source>
        <dbReference type="ARBA" id="ARBA00023163"/>
    </source>
</evidence>
<dbReference type="Gene3D" id="3.40.930.10">
    <property type="entry name" value="Mannitol-specific EII, Chain A"/>
    <property type="match status" value="1"/>
</dbReference>
<feature type="domain" description="PRD" evidence="8">
    <location>
        <begin position="294"/>
        <end position="401"/>
    </location>
</feature>
<dbReference type="STRING" id="112904.BH747_05745"/>
<keyword evidence="3" id="KW-0805">Transcription regulation</keyword>
<keyword evidence="4" id="KW-0010">Activator</keyword>
<dbReference type="Pfam" id="PF00359">
    <property type="entry name" value="PTS_EIIA_2"/>
    <property type="match status" value="1"/>
</dbReference>
<evidence type="ECO:0000256" key="4">
    <source>
        <dbReference type="ARBA" id="ARBA00023159"/>
    </source>
</evidence>
<dbReference type="Proteomes" id="UP000192477">
    <property type="component" value="Unassembled WGS sequence"/>
</dbReference>
<dbReference type="InterPro" id="IPR011608">
    <property type="entry name" value="PRD"/>
</dbReference>
<dbReference type="InterPro" id="IPR007737">
    <property type="entry name" value="Mga_HTH"/>
</dbReference>
<dbReference type="OrthoDB" id="3710983at2"/>
<evidence type="ECO:0000259" key="7">
    <source>
        <dbReference type="PROSITE" id="PS51099"/>
    </source>
</evidence>
<evidence type="ECO:0000313" key="9">
    <source>
        <dbReference type="EMBL" id="OQO70526.1"/>
    </source>
</evidence>
<dbReference type="GO" id="GO:0008982">
    <property type="term" value="F:protein-N(PI)-phosphohistidine-sugar phosphotransferase activity"/>
    <property type="evidence" value="ECO:0007669"/>
    <property type="project" value="InterPro"/>
</dbReference>
<accession>A0A1V8YDZ8</accession>
<dbReference type="InterPro" id="IPR016032">
    <property type="entry name" value="Sig_transdc_resp-reg_C-effctor"/>
</dbReference>
<dbReference type="InterPro" id="IPR036634">
    <property type="entry name" value="PRD_sf"/>
</dbReference>
<dbReference type="GO" id="GO:0006355">
    <property type="term" value="P:regulation of DNA-templated transcription"/>
    <property type="evidence" value="ECO:0007669"/>
    <property type="project" value="InterPro"/>
</dbReference>
<dbReference type="PROSITE" id="PS51094">
    <property type="entry name" value="PTS_EIIA_TYPE_2"/>
    <property type="match status" value="1"/>
</dbReference>
<dbReference type="InterPro" id="IPR003501">
    <property type="entry name" value="PTS_EIIB_2/3"/>
</dbReference>